<dbReference type="SUPFAM" id="SSF52091">
    <property type="entry name" value="SpoIIaa-like"/>
    <property type="match status" value="1"/>
</dbReference>
<feature type="compositionally biased region" description="Low complexity" evidence="1">
    <location>
        <begin position="125"/>
        <end position="136"/>
    </location>
</feature>
<proteinExistence type="predicted"/>
<evidence type="ECO:0000256" key="1">
    <source>
        <dbReference type="SAM" id="MobiDB-lite"/>
    </source>
</evidence>
<dbReference type="RefSeq" id="WP_369206128.1">
    <property type="nucleotide sequence ID" value="NZ_JBFNXQ010000028.1"/>
</dbReference>
<dbReference type="PROSITE" id="PS50801">
    <property type="entry name" value="STAS"/>
    <property type="match status" value="1"/>
</dbReference>
<dbReference type="CDD" id="cd07043">
    <property type="entry name" value="STAS_anti-anti-sigma_factors"/>
    <property type="match status" value="1"/>
</dbReference>
<feature type="domain" description="STAS" evidence="2">
    <location>
        <begin position="3"/>
        <end position="100"/>
    </location>
</feature>
<dbReference type="InterPro" id="IPR036513">
    <property type="entry name" value="STAS_dom_sf"/>
</dbReference>
<feature type="region of interest" description="Disordered" evidence="1">
    <location>
        <begin position="101"/>
        <end position="171"/>
    </location>
</feature>
<organism evidence="3 4">
    <name type="scientific">Geodermatophilus maliterrae</name>
    <dbReference type="NCBI Taxonomy" id="3162531"/>
    <lineage>
        <taxon>Bacteria</taxon>
        <taxon>Bacillati</taxon>
        <taxon>Actinomycetota</taxon>
        <taxon>Actinomycetes</taxon>
        <taxon>Geodermatophilales</taxon>
        <taxon>Geodermatophilaceae</taxon>
        <taxon>Geodermatophilus</taxon>
    </lineage>
</organism>
<accession>A0ABV3XE57</accession>
<evidence type="ECO:0000259" key="2">
    <source>
        <dbReference type="PROSITE" id="PS50801"/>
    </source>
</evidence>
<dbReference type="EMBL" id="JBFNXQ010000028">
    <property type="protein sequence ID" value="MEX5718860.1"/>
    <property type="molecule type" value="Genomic_DNA"/>
</dbReference>
<evidence type="ECO:0000313" key="4">
    <source>
        <dbReference type="Proteomes" id="UP001560045"/>
    </source>
</evidence>
<dbReference type="Proteomes" id="UP001560045">
    <property type="component" value="Unassembled WGS sequence"/>
</dbReference>
<dbReference type="InterPro" id="IPR002645">
    <property type="entry name" value="STAS_dom"/>
</dbReference>
<sequence>MHLHVAVVPAPDQVVVRLTGDAGRPTLTRLVPALTRAAGHGTTSVVVDVAGARFQDGTALQALAGFSDAMAAAGRCCRLVGAPAVTRRLVSEEGLAEHLELDGPLTGQYPVRPRPRPVGEPPAATPAVATARVTAPWDEIPPARPRPVPDDLSGAHGAACSGGTVPRDRWR</sequence>
<dbReference type="Pfam" id="PF01740">
    <property type="entry name" value="STAS"/>
    <property type="match status" value="1"/>
</dbReference>
<name>A0ABV3XE57_9ACTN</name>
<evidence type="ECO:0000313" key="3">
    <source>
        <dbReference type="EMBL" id="MEX5718860.1"/>
    </source>
</evidence>
<gene>
    <name evidence="3" type="ORF">ABQ292_10875</name>
</gene>
<keyword evidence="4" id="KW-1185">Reference proteome</keyword>
<protein>
    <submittedName>
        <fullName evidence="3">STAS domain-containing protein</fullName>
    </submittedName>
</protein>
<reference evidence="3 4" key="1">
    <citation type="submission" date="2024-06" db="EMBL/GenBank/DDBJ databases">
        <title>Draft genome sequence of Geodermatophilus badlandi, a novel member of the Geodermatophilaceae isolated from badland sedimentary rocks in the Red desert, Wyoming, USA.</title>
        <authorList>
            <person name="Ben Tekaya S."/>
            <person name="Nouioui I."/>
            <person name="Flores G.M."/>
            <person name="Shaal M.N."/>
            <person name="Bredoire F."/>
            <person name="Basile F."/>
            <person name="Van Diepen L."/>
            <person name="Ward N.L."/>
        </authorList>
    </citation>
    <scope>NUCLEOTIDE SEQUENCE [LARGE SCALE GENOMIC DNA]</scope>
    <source>
        <strain evidence="3 4">WL48A</strain>
    </source>
</reference>
<dbReference type="Gene3D" id="3.30.750.24">
    <property type="entry name" value="STAS domain"/>
    <property type="match status" value="1"/>
</dbReference>
<comment type="caution">
    <text evidence="3">The sequence shown here is derived from an EMBL/GenBank/DDBJ whole genome shotgun (WGS) entry which is preliminary data.</text>
</comment>